<name>A0A8T4J4N2_9ACTN</name>
<feature type="compositionally biased region" description="Low complexity" evidence="1">
    <location>
        <begin position="37"/>
        <end position="84"/>
    </location>
</feature>
<evidence type="ECO:0000256" key="1">
    <source>
        <dbReference type="SAM" id="MobiDB-lite"/>
    </source>
</evidence>
<sequence length="84" mass="7473">GAGALALSPERADAATPAGGTPTRDAAQVRGVAAQHAGGDASPGADPAATAGTDTAPGAEGGTPALSGTAPAPSSTAPDADGAV</sequence>
<gene>
    <name evidence="2" type="ORF">KDA82_41765</name>
</gene>
<dbReference type="EMBL" id="JAGSMN010002577">
    <property type="protein sequence ID" value="MBR7679349.1"/>
    <property type="molecule type" value="Genomic_DNA"/>
</dbReference>
<dbReference type="Proteomes" id="UP000675554">
    <property type="component" value="Unassembled WGS sequence"/>
</dbReference>
<feature type="non-terminal residue" evidence="2">
    <location>
        <position position="1"/>
    </location>
</feature>
<comment type="caution">
    <text evidence="2">The sequence shown here is derived from an EMBL/GenBank/DDBJ whole genome shotgun (WGS) entry which is preliminary data.</text>
</comment>
<dbReference type="AlphaFoldDB" id="A0A8T4J4N2"/>
<protein>
    <submittedName>
        <fullName evidence="2">Uncharacterized protein</fullName>
    </submittedName>
</protein>
<organism evidence="2 3">
    <name type="scientific">Streptomyces daliensis</name>
    <dbReference type="NCBI Taxonomy" id="299421"/>
    <lineage>
        <taxon>Bacteria</taxon>
        <taxon>Bacillati</taxon>
        <taxon>Actinomycetota</taxon>
        <taxon>Actinomycetes</taxon>
        <taxon>Kitasatosporales</taxon>
        <taxon>Streptomycetaceae</taxon>
        <taxon>Streptomyces</taxon>
    </lineage>
</organism>
<feature type="non-terminal residue" evidence="2">
    <location>
        <position position="84"/>
    </location>
</feature>
<feature type="compositionally biased region" description="Low complexity" evidence="1">
    <location>
        <begin position="14"/>
        <end position="26"/>
    </location>
</feature>
<proteinExistence type="predicted"/>
<accession>A0A8T4J4N2</accession>
<evidence type="ECO:0000313" key="2">
    <source>
        <dbReference type="EMBL" id="MBR7679349.1"/>
    </source>
</evidence>
<reference evidence="2" key="1">
    <citation type="submission" date="2021-04" db="EMBL/GenBank/DDBJ databases">
        <title>Sequencing of actinobacteria type strains.</title>
        <authorList>
            <person name="Nguyen G.-S."/>
            <person name="Wentzel A."/>
        </authorList>
    </citation>
    <scope>NUCLEOTIDE SEQUENCE</scope>
    <source>
        <strain evidence="2">DSM 42095</strain>
    </source>
</reference>
<evidence type="ECO:0000313" key="3">
    <source>
        <dbReference type="Proteomes" id="UP000675554"/>
    </source>
</evidence>
<keyword evidence="3" id="KW-1185">Reference proteome</keyword>
<feature type="region of interest" description="Disordered" evidence="1">
    <location>
        <begin position="1"/>
        <end position="84"/>
    </location>
</feature>